<dbReference type="RefSeq" id="WP_133679668.1">
    <property type="nucleotide sequence ID" value="NZ_SNZP01000005.1"/>
</dbReference>
<feature type="transmembrane region" description="Helical" evidence="1">
    <location>
        <begin position="12"/>
        <end position="32"/>
    </location>
</feature>
<feature type="domain" description="Putative Flp pilus-assembly TadG-like N-terminal" evidence="2">
    <location>
        <begin position="14"/>
        <end position="57"/>
    </location>
</feature>
<dbReference type="Gene3D" id="3.40.50.410">
    <property type="entry name" value="von Willebrand factor, type A domain"/>
    <property type="match status" value="1"/>
</dbReference>
<evidence type="ECO:0000313" key="4">
    <source>
        <dbReference type="Proteomes" id="UP000295611"/>
    </source>
</evidence>
<keyword evidence="1" id="KW-0472">Membrane</keyword>
<dbReference type="InterPro" id="IPR036465">
    <property type="entry name" value="vWFA_dom_sf"/>
</dbReference>
<dbReference type="Proteomes" id="UP000295611">
    <property type="component" value="Unassembled WGS sequence"/>
</dbReference>
<dbReference type="AlphaFoldDB" id="A0A4R7B6G5"/>
<sequence>MRNNLFFNDRGLVSMTFVLSTGGLLLALMGAIDVMRWATVQGRLQDAMDAAVLAGGRNLSNLSTNPTPDQLAAWKVDAMGYFTANLPTDYMGSILDPKDVQIDVSYAPASANAPSHQTISMHATGKLPLLVSGFMVRKDLPVAGSNEAIRIPKNNLELSLVLDNTGSMNDAISGGASKMSALKGAATSLIDDLQSGSASGSSVNIGIVPFTYTVKVRDANGDVPFNWLNNSLPFGSSWAGCMTEPRTGGQLSRPPALLNPSSRPFSAYYDTNVSRYSWYGRIMYRDFAQSGCTRTPTTFLTSDTSTLKSSINSMTPNGGTNIASGVLWGWRMLAPSWRNANTALGWGSPTLPQDSTAYLTKAMIIITDGVNDPPGYDTFNSPGTGQLTTYSGEIVSQSAQDVIGNYAANYQPYGPYYPHAYSGVDPRTTASLNSLTLAACNAAKAQGIKIWAIAFGNWSDVSASMPMLQSCVSEQAYFAPSNADLKKYFQSIAGQLSQLRLTK</sequence>
<dbReference type="OrthoDB" id="8988761at2"/>
<proteinExistence type="predicted"/>
<accession>A0A4R7B6G5</accession>
<name>A0A4R7B6G5_9NEIS</name>
<dbReference type="EMBL" id="SNZP01000005">
    <property type="protein sequence ID" value="TDR80238.1"/>
    <property type="molecule type" value="Genomic_DNA"/>
</dbReference>
<dbReference type="SUPFAM" id="SSF53300">
    <property type="entry name" value="vWA-like"/>
    <property type="match status" value="1"/>
</dbReference>
<evidence type="ECO:0000259" key="2">
    <source>
        <dbReference type="Pfam" id="PF13400"/>
    </source>
</evidence>
<evidence type="ECO:0000256" key="1">
    <source>
        <dbReference type="SAM" id="Phobius"/>
    </source>
</evidence>
<reference evidence="3 4" key="1">
    <citation type="submission" date="2019-03" db="EMBL/GenBank/DDBJ databases">
        <title>Genomic Encyclopedia of Type Strains, Phase III (KMG-III): the genomes of soil and plant-associated and newly described type strains.</title>
        <authorList>
            <person name="Whitman W."/>
        </authorList>
    </citation>
    <scope>NUCLEOTIDE SEQUENCE [LARGE SCALE GENOMIC DNA]</scope>
    <source>
        <strain evidence="3 4">CECT 8976</strain>
    </source>
</reference>
<protein>
    <submittedName>
        <fullName evidence="3">Putative Flp pilus-assembly TadE/G-like protein</fullName>
    </submittedName>
</protein>
<gene>
    <name evidence="3" type="ORF">DFP86_10593</name>
</gene>
<keyword evidence="1" id="KW-0812">Transmembrane</keyword>
<dbReference type="InterPro" id="IPR028087">
    <property type="entry name" value="Tad_N"/>
</dbReference>
<organism evidence="3 4">
    <name type="scientific">Paludibacterium purpuratum</name>
    <dbReference type="NCBI Taxonomy" id="1144873"/>
    <lineage>
        <taxon>Bacteria</taxon>
        <taxon>Pseudomonadati</taxon>
        <taxon>Pseudomonadota</taxon>
        <taxon>Betaproteobacteria</taxon>
        <taxon>Neisseriales</taxon>
        <taxon>Chromobacteriaceae</taxon>
        <taxon>Paludibacterium</taxon>
    </lineage>
</organism>
<keyword evidence="1" id="KW-1133">Transmembrane helix</keyword>
<evidence type="ECO:0000313" key="3">
    <source>
        <dbReference type="EMBL" id="TDR80238.1"/>
    </source>
</evidence>
<comment type="caution">
    <text evidence="3">The sequence shown here is derived from an EMBL/GenBank/DDBJ whole genome shotgun (WGS) entry which is preliminary data.</text>
</comment>
<dbReference type="Pfam" id="PF13400">
    <property type="entry name" value="Tad"/>
    <property type="match status" value="1"/>
</dbReference>
<keyword evidence="4" id="KW-1185">Reference proteome</keyword>